<evidence type="ECO:0000256" key="3">
    <source>
        <dbReference type="ARBA" id="ARBA00022989"/>
    </source>
</evidence>
<dbReference type="GO" id="GO:0031490">
    <property type="term" value="F:chromatin DNA binding"/>
    <property type="evidence" value="ECO:0007669"/>
    <property type="project" value="TreeGrafter"/>
</dbReference>
<dbReference type="AlphaFoldDB" id="Q4SRJ6"/>
<dbReference type="Gene3D" id="1.10.10.1180">
    <property type="entry name" value="MAN1, winged-helix domain"/>
    <property type="match status" value="1"/>
</dbReference>
<keyword evidence="5" id="KW-0539">Nucleus</keyword>
<dbReference type="GO" id="GO:0030514">
    <property type="term" value="P:negative regulation of BMP signaling pathway"/>
    <property type="evidence" value="ECO:0007669"/>
    <property type="project" value="TreeGrafter"/>
</dbReference>
<dbReference type="InterPro" id="IPR012677">
    <property type="entry name" value="Nucleotide-bd_a/b_plait_sf"/>
</dbReference>
<evidence type="ECO:0000256" key="4">
    <source>
        <dbReference type="ARBA" id="ARBA00023136"/>
    </source>
</evidence>
<dbReference type="InterPro" id="IPR052277">
    <property type="entry name" value="INM_ESCRT-Associated"/>
</dbReference>
<dbReference type="InterPro" id="IPR035979">
    <property type="entry name" value="RBD_domain_sf"/>
</dbReference>
<dbReference type="GO" id="GO:0005637">
    <property type="term" value="C:nuclear inner membrane"/>
    <property type="evidence" value="ECO:0007669"/>
    <property type="project" value="UniProtKB-SubCell"/>
</dbReference>
<protein>
    <submittedName>
        <fullName evidence="6">(spotted green pufferfish) hypothetical protein</fullName>
    </submittedName>
</protein>
<evidence type="ECO:0000256" key="5">
    <source>
        <dbReference type="ARBA" id="ARBA00023242"/>
    </source>
</evidence>
<comment type="subcellular location">
    <subcellularLocation>
        <location evidence="1">Nucleus inner membrane</location>
    </subcellularLocation>
</comment>
<dbReference type="Gene3D" id="3.30.70.330">
    <property type="match status" value="1"/>
</dbReference>
<evidence type="ECO:0000256" key="2">
    <source>
        <dbReference type="ARBA" id="ARBA00022692"/>
    </source>
</evidence>
<dbReference type="EMBL" id="CAAE01014526">
    <property type="protein sequence ID" value="CAF96736.1"/>
    <property type="molecule type" value="Genomic_DNA"/>
</dbReference>
<keyword evidence="4" id="KW-0472">Membrane</keyword>
<feature type="non-terminal residue" evidence="6">
    <location>
        <position position="228"/>
    </location>
</feature>
<keyword evidence="2" id="KW-0812">Transmembrane</keyword>
<keyword evidence="3" id="KW-1133">Transmembrane helix</keyword>
<evidence type="ECO:0000256" key="1">
    <source>
        <dbReference type="ARBA" id="ARBA00004540"/>
    </source>
</evidence>
<dbReference type="GO" id="GO:0006998">
    <property type="term" value="P:nuclear envelope organization"/>
    <property type="evidence" value="ECO:0007669"/>
    <property type="project" value="TreeGrafter"/>
</dbReference>
<feature type="non-terminal residue" evidence="6">
    <location>
        <position position="1"/>
    </location>
</feature>
<gene>
    <name evidence="6" type="ORF">GSTENG00013884001</name>
</gene>
<organism evidence="6">
    <name type="scientific">Tetraodon nigroviridis</name>
    <name type="common">Spotted green pufferfish</name>
    <name type="synonym">Chelonodon nigroviridis</name>
    <dbReference type="NCBI Taxonomy" id="99883"/>
    <lineage>
        <taxon>Eukaryota</taxon>
        <taxon>Metazoa</taxon>
        <taxon>Chordata</taxon>
        <taxon>Craniata</taxon>
        <taxon>Vertebrata</taxon>
        <taxon>Euteleostomi</taxon>
        <taxon>Actinopterygii</taxon>
        <taxon>Neopterygii</taxon>
        <taxon>Teleostei</taxon>
        <taxon>Neoteleostei</taxon>
        <taxon>Acanthomorphata</taxon>
        <taxon>Eupercaria</taxon>
        <taxon>Tetraodontiformes</taxon>
        <taxon>Tetradontoidea</taxon>
        <taxon>Tetraodontidae</taxon>
        <taxon>Tetraodon</taxon>
    </lineage>
</organism>
<dbReference type="PANTHER" id="PTHR13428:SF10">
    <property type="entry name" value="INNER NUCLEAR MEMBRANE PROTEIN MAN1"/>
    <property type="match status" value="1"/>
</dbReference>
<sequence length="228" mass="25871">RKKMKKIWDQAVSFLSANESRIQTETQRIGGADFLVWRWIQPTLTCEKTSSVPSKVWQGKGKMTCVAMATSESSAQWRLLGKKNSTRYFYQDKMNLIHLIWSTRPYFACFFAAFPLDRRNSPPNSLTPCLKIRNMFDPVMEVGENWDLAIHEAILEKCSDNDGIVHIAVDKNSREVLPMSVCLCVQTQTLINPCCSPLQGCVYVKCLSAESSGKAFKALHGFWFDGKT</sequence>
<reference evidence="6" key="2">
    <citation type="submission" date="2004-02" db="EMBL/GenBank/DDBJ databases">
        <authorList>
            <consortium name="Genoscope"/>
            <consortium name="Whitehead Institute Centre for Genome Research"/>
        </authorList>
    </citation>
    <scope>NUCLEOTIDE SEQUENCE</scope>
</reference>
<dbReference type="KEGG" id="tng:GSTEN00013884G001"/>
<dbReference type="PANTHER" id="PTHR13428">
    <property type="entry name" value="INNER NUCLEAR MEMBRANE PROTEIN MAN1 LEM DOMAIN CONTAINING PROTEIN"/>
    <property type="match status" value="1"/>
</dbReference>
<proteinExistence type="predicted"/>
<reference evidence="6" key="1">
    <citation type="journal article" date="2004" name="Nature">
        <title>Genome duplication in the teleost fish Tetraodon nigroviridis reveals the early vertebrate proto-karyotype.</title>
        <authorList>
            <person name="Jaillon O."/>
            <person name="Aury J.-M."/>
            <person name="Brunet F."/>
            <person name="Petit J.-L."/>
            <person name="Stange-Thomann N."/>
            <person name="Mauceli E."/>
            <person name="Bouneau L."/>
            <person name="Fischer C."/>
            <person name="Ozouf-Costaz C."/>
            <person name="Bernot A."/>
            <person name="Nicaud S."/>
            <person name="Jaffe D."/>
            <person name="Fisher S."/>
            <person name="Lutfalla G."/>
            <person name="Dossat C."/>
            <person name="Segurens B."/>
            <person name="Dasilva C."/>
            <person name="Salanoubat M."/>
            <person name="Levy M."/>
            <person name="Boudet N."/>
            <person name="Castellano S."/>
            <person name="Anthouard V."/>
            <person name="Jubin C."/>
            <person name="Castelli V."/>
            <person name="Katinka M."/>
            <person name="Vacherie B."/>
            <person name="Biemont C."/>
            <person name="Skalli Z."/>
            <person name="Cattolico L."/>
            <person name="Poulain J."/>
            <person name="De Berardinis V."/>
            <person name="Cruaud C."/>
            <person name="Duprat S."/>
            <person name="Brottier P."/>
            <person name="Coutanceau J.-P."/>
            <person name="Gouzy J."/>
            <person name="Parra G."/>
            <person name="Lardier G."/>
            <person name="Chapple C."/>
            <person name="McKernan K.J."/>
            <person name="McEwan P."/>
            <person name="Bosak S."/>
            <person name="Kellis M."/>
            <person name="Volff J.-N."/>
            <person name="Guigo R."/>
            <person name="Zody M.C."/>
            <person name="Mesirov J."/>
            <person name="Lindblad-Toh K."/>
            <person name="Birren B."/>
            <person name="Nusbaum C."/>
            <person name="Kahn D."/>
            <person name="Robinson-Rechavi M."/>
            <person name="Laudet V."/>
            <person name="Schachter V."/>
            <person name="Quetier F."/>
            <person name="Saurin W."/>
            <person name="Scarpelli C."/>
            <person name="Wincker P."/>
            <person name="Lander E.S."/>
            <person name="Weissenbach J."/>
            <person name="Roest Crollius H."/>
        </authorList>
    </citation>
    <scope>NUCLEOTIDE SEQUENCE [LARGE SCALE GENOMIC DNA]</scope>
</reference>
<dbReference type="OrthoDB" id="118234at2759"/>
<dbReference type="InterPro" id="IPR041885">
    <property type="entry name" value="MAN1_winged_helix_dom"/>
</dbReference>
<evidence type="ECO:0000313" key="6">
    <source>
        <dbReference type="EMBL" id="CAF96736.1"/>
    </source>
</evidence>
<comment type="caution">
    <text evidence="6">The sequence shown here is derived from an EMBL/GenBank/DDBJ whole genome shotgun (WGS) entry which is preliminary data.</text>
</comment>
<name>Q4SRJ6_TETNG</name>
<accession>Q4SRJ6</accession>
<dbReference type="SUPFAM" id="SSF54928">
    <property type="entry name" value="RNA-binding domain, RBD"/>
    <property type="match status" value="1"/>
</dbReference>